<dbReference type="InterPro" id="IPR008613">
    <property type="entry name" value="Excalibur_Ca-bd_domain"/>
</dbReference>
<keyword evidence="2" id="KW-1133">Transmembrane helix</keyword>
<evidence type="ECO:0000313" key="4">
    <source>
        <dbReference type="EMBL" id="AAV93795.1"/>
    </source>
</evidence>
<keyword evidence="2" id="KW-0812">Transmembrane</keyword>
<dbReference type="KEGG" id="sil:SPO0477"/>
<evidence type="ECO:0000259" key="3">
    <source>
        <dbReference type="Pfam" id="PF05901"/>
    </source>
</evidence>
<dbReference type="HOGENOM" id="CLU_1440102_0_0_5"/>
<dbReference type="eggNOG" id="ENOG5032MI1">
    <property type="taxonomic scope" value="Bacteria"/>
</dbReference>
<dbReference type="STRING" id="246200.SPO0477"/>
<evidence type="ECO:0000313" key="5">
    <source>
        <dbReference type="Proteomes" id="UP000001023"/>
    </source>
</evidence>
<proteinExistence type="predicted"/>
<protein>
    <recommendedName>
        <fullName evidence="3">Excalibur calcium-binding domain-containing protein</fullName>
    </recommendedName>
</protein>
<feature type="transmembrane region" description="Helical" evidence="2">
    <location>
        <begin position="90"/>
        <end position="110"/>
    </location>
</feature>
<feature type="domain" description="Excalibur calcium-binding" evidence="3">
    <location>
        <begin position="129"/>
        <end position="161"/>
    </location>
</feature>
<organism evidence="4 5">
    <name type="scientific">Ruegeria pomeroyi (strain ATCC 700808 / DSM 15171 / DSS-3)</name>
    <name type="common">Silicibacter pomeroyi</name>
    <dbReference type="NCBI Taxonomy" id="246200"/>
    <lineage>
        <taxon>Bacteria</taxon>
        <taxon>Pseudomonadati</taxon>
        <taxon>Pseudomonadota</taxon>
        <taxon>Alphaproteobacteria</taxon>
        <taxon>Rhodobacterales</taxon>
        <taxon>Roseobacteraceae</taxon>
        <taxon>Ruegeria</taxon>
    </lineage>
</organism>
<reference evidence="4 5" key="2">
    <citation type="journal article" date="2014" name="Stand. Genomic Sci.">
        <title>An updated genome annotation for the model marine bacterium Ruegeria pomeroyi DSS-3.</title>
        <authorList>
            <person name="Rivers A.R."/>
            <person name="Smith C.B."/>
            <person name="Moran M.A."/>
        </authorList>
    </citation>
    <scope>GENOME REANNOTATION</scope>
    <source>
        <strain evidence="5">ATCC 700808 / DSM 15171 / DSS-3</strain>
    </source>
</reference>
<dbReference type="PaxDb" id="246200-SPO0477"/>
<gene>
    <name evidence="4" type="ordered locus">SPO0477</name>
</gene>
<name>Q5LW65_RUEPO</name>
<reference evidence="4 5" key="1">
    <citation type="journal article" date="2004" name="Nature">
        <title>Genome sequence of Silicibacter pomeroyi reveals adaptations to the marine environment.</title>
        <authorList>
            <person name="Moran M.A."/>
            <person name="Buchan A."/>
            <person name="Gonzalez J.M."/>
            <person name="Heidelberg J.F."/>
            <person name="Whitman W.B."/>
            <person name="Kiene R.P."/>
            <person name="Henriksen J.R."/>
            <person name="King G.M."/>
            <person name="Belas R."/>
            <person name="Fuqua C."/>
            <person name="Brinkac L."/>
            <person name="Lewis M."/>
            <person name="Johri S."/>
            <person name="Weaver B."/>
            <person name="Pai G."/>
            <person name="Eisen J.A."/>
            <person name="Rahe E."/>
            <person name="Sheldon W.M."/>
            <person name="Ye W."/>
            <person name="Miller T.R."/>
            <person name="Carlton J."/>
            <person name="Rasko D.A."/>
            <person name="Paulsen I.T."/>
            <person name="Ren Q."/>
            <person name="Daugherty S.C."/>
            <person name="Deboy R.T."/>
            <person name="Dodson R.J."/>
            <person name="Durkin A.S."/>
            <person name="Madupu R."/>
            <person name="Nelson W.C."/>
            <person name="Sullivan S.A."/>
            <person name="Rosovitz M.J."/>
            <person name="Haft D.H."/>
            <person name="Selengut J."/>
            <person name="Ward N."/>
        </authorList>
    </citation>
    <scope>NUCLEOTIDE SEQUENCE [LARGE SCALE GENOMIC DNA]</scope>
    <source>
        <strain evidence="5">ATCC 700808 / DSM 15171 / DSS-3</strain>
    </source>
</reference>
<evidence type="ECO:0000256" key="2">
    <source>
        <dbReference type="SAM" id="Phobius"/>
    </source>
</evidence>
<dbReference type="Pfam" id="PF05901">
    <property type="entry name" value="Excalibur"/>
    <property type="match status" value="1"/>
</dbReference>
<dbReference type="EMBL" id="CP000031">
    <property type="protein sequence ID" value="AAV93795.1"/>
    <property type="molecule type" value="Genomic_DNA"/>
</dbReference>
<evidence type="ECO:0000256" key="1">
    <source>
        <dbReference type="SAM" id="MobiDB-lite"/>
    </source>
</evidence>
<dbReference type="AlphaFoldDB" id="Q5LW65"/>
<sequence>MRPHGKWGTPNRAQDPEKQIFNATLSVSYPKSPVLPTARHGAAIFAGQLCPMTELQAIREALYPEAPRKQTRRLRRADRTRAKALSPLRVLLLLASLPVIAGSTAIGVYMRTSPYPPELALRHLAALAGCETAALAGLPQARRGEPGYHQRNDADLDGVACGTTLADAGMEARTPTQRAPGQAKFVRP</sequence>
<feature type="region of interest" description="Disordered" evidence="1">
    <location>
        <begin position="168"/>
        <end position="188"/>
    </location>
</feature>
<accession>Q5LW65</accession>
<keyword evidence="5" id="KW-1185">Reference proteome</keyword>
<keyword evidence="2" id="KW-0472">Membrane</keyword>
<dbReference type="Proteomes" id="UP000001023">
    <property type="component" value="Chromosome"/>
</dbReference>